<reference evidence="6" key="1">
    <citation type="submission" date="2017-06" db="EMBL/GenBank/DDBJ databases">
        <title>Novel phages from South African skin metaviromes.</title>
        <authorList>
            <person name="van Zyl L.J."/>
            <person name="Abrahams Y."/>
            <person name="Stander E.A."/>
            <person name="Kirby B.M."/>
            <person name="Clavaud C."/>
            <person name="Farcet C."/>
            <person name="Breton L."/>
            <person name="Trindade M.I."/>
        </authorList>
    </citation>
    <scope>NUCLEOTIDE SEQUENCE</scope>
</reference>
<dbReference type="NCBIfam" id="TIGR01593">
    <property type="entry name" value="holin_tox_secr"/>
    <property type="match status" value="1"/>
</dbReference>
<evidence type="ECO:0000256" key="1">
    <source>
        <dbReference type="ARBA" id="ARBA00004301"/>
    </source>
</evidence>
<keyword evidence="4 5" id="KW-0472">Membrane</keyword>
<proteinExistence type="predicted"/>
<keyword evidence="2 5" id="KW-0812">Transmembrane</keyword>
<protein>
    <submittedName>
        <fullName evidence="6">Putative lysis protein</fullName>
    </submittedName>
</protein>
<evidence type="ECO:0000256" key="5">
    <source>
        <dbReference type="SAM" id="Phobius"/>
    </source>
</evidence>
<keyword evidence="3 5" id="KW-1133">Transmembrane helix</keyword>
<name>A0A2H4JCP5_9CAUD</name>
<feature type="transmembrane region" description="Helical" evidence="5">
    <location>
        <begin position="77"/>
        <end position="102"/>
    </location>
</feature>
<dbReference type="GO" id="GO:0033644">
    <property type="term" value="C:host cell membrane"/>
    <property type="evidence" value="ECO:0007669"/>
    <property type="project" value="UniProtKB-SubCell"/>
</dbReference>
<accession>A0A2H4JCP5</accession>
<evidence type="ECO:0000256" key="4">
    <source>
        <dbReference type="ARBA" id="ARBA00023136"/>
    </source>
</evidence>
<feature type="transmembrane region" description="Helical" evidence="5">
    <location>
        <begin position="108"/>
        <end position="127"/>
    </location>
</feature>
<feature type="transmembrane region" description="Helical" evidence="5">
    <location>
        <begin position="12"/>
        <end position="40"/>
    </location>
</feature>
<evidence type="ECO:0000256" key="3">
    <source>
        <dbReference type="ARBA" id="ARBA00022989"/>
    </source>
</evidence>
<organism evidence="6">
    <name type="scientific">uncultured Caudovirales phage</name>
    <dbReference type="NCBI Taxonomy" id="2100421"/>
    <lineage>
        <taxon>Viruses</taxon>
        <taxon>Duplodnaviria</taxon>
        <taxon>Heunggongvirae</taxon>
        <taxon>Uroviricota</taxon>
        <taxon>Caudoviricetes</taxon>
        <taxon>Peduoviridae</taxon>
        <taxon>Maltschvirus</taxon>
        <taxon>Maltschvirus maltsch</taxon>
    </lineage>
</organism>
<dbReference type="Pfam" id="PF05105">
    <property type="entry name" value="Phage_holin_4_1"/>
    <property type="match status" value="1"/>
</dbReference>
<gene>
    <name evidence="6" type="ORF">10S9_52</name>
</gene>
<sequence>MKKEYVIAVQGVVAAIGAFLSDKLGILFPVLCFLTLMMVIDNISGMLASKTEAIDHPGDPSYGWSSKKGAKGIIKKVGYLCVIAVAMVVDYIIATVSGTVGFDVPTNVFFGLLVAVWYLLNELLSIIENAGRMGAPVPEWLSKYIAVLKNKIDNTETQK</sequence>
<evidence type="ECO:0000256" key="2">
    <source>
        <dbReference type="ARBA" id="ARBA00022692"/>
    </source>
</evidence>
<comment type="subcellular location">
    <subcellularLocation>
        <location evidence="1">Host membrane</location>
        <topology evidence="1">Multi-pass membrane protein</topology>
    </subcellularLocation>
</comment>
<dbReference type="EMBL" id="MF417904">
    <property type="protein sequence ID" value="ASN70306.1"/>
    <property type="molecule type" value="Genomic_DNA"/>
</dbReference>
<dbReference type="InterPro" id="IPR006480">
    <property type="entry name" value="Phage_holin_4_1"/>
</dbReference>
<evidence type="ECO:0000313" key="6">
    <source>
        <dbReference type="EMBL" id="ASN70306.1"/>
    </source>
</evidence>